<organism evidence="6">
    <name type="scientific">Symploca sp. SIO1C4</name>
    <dbReference type="NCBI Taxonomy" id="2607765"/>
    <lineage>
        <taxon>Bacteria</taxon>
        <taxon>Bacillati</taxon>
        <taxon>Cyanobacteriota</taxon>
        <taxon>Cyanophyceae</taxon>
        <taxon>Coleofasciculales</taxon>
        <taxon>Coleofasciculaceae</taxon>
        <taxon>Symploca</taxon>
    </lineage>
</organism>
<evidence type="ECO:0000259" key="5">
    <source>
        <dbReference type="PROSITE" id="PS50975"/>
    </source>
</evidence>
<dbReference type="Gene3D" id="3.30.1490.20">
    <property type="entry name" value="ATP-grasp fold, A domain"/>
    <property type="match status" value="1"/>
</dbReference>
<dbReference type="EMBL" id="JAAHFQ010000740">
    <property type="protein sequence ID" value="NER31179.1"/>
    <property type="molecule type" value="Genomic_DNA"/>
</dbReference>
<protein>
    <submittedName>
        <fullName evidence="6">Succinate--CoA ligase subunit beta</fullName>
    </submittedName>
</protein>
<dbReference type="SUPFAM" id="SSF56059">
    <property type="entry name" value="Glutathione synthetase ATP-binding domain-like"/>
    <property type="match status" value="1"/>
</dbReference>
<dbReference type="AlphaFoldDB" id="A0A6B3NDJ6"/>
<proteinExistence type="predicted"/>
<dbReference type="Gene3D" id="3.40.50.261">
    <property type="entry name" value="Succinyl-CoA synthetase domains"/>
    <property type="match status" value="1"/>
</dbReference>
<dbReference type="Gene3D" id="3.30.470.20">
    <property type="entry name" value="ATP-grasp fold, B domain"/>
    <property type="match status" value="1"/>
</dbReference>
<keyword evidence="2 3" id="KW-0547">Nucleotide-binding</keyword>
<keyword evidence="1 6" id="KW-0436">Ligase</keyword>
<evidence type="ECO:0000313" key="6">
    <source>
        <dbReference type="EMBL" id="NER31179.1"/>
    </source>
</evidence>
<dbReference type="GO" id="GO:0006099">
    <property type="term" value="P:tricarboxylic acid cycle"/>
    <property type="evidence" value="ECO:0007669"/>
    <property type="project" value="InterPro"/>
</dbReference>
<evidence type="ECO:0000256" key="3">
    <source>
        <dbReference type="PROSITE-ProRule" id="PRU00409"/>
    </source>
</evidence>
<keyword evidence="3" id="KW-0067">ATP-binding</keyword>
<dbReference type="GO" id="GO:0042709">
    <property type="term" value="C:succinate-CoA ligase complex"/>
    <property type="evidence" value="ECO:0007669"/>
    <property type="project" value="TreeGrafter"/>
</dbReference>
<dbReference type="GO" id="GO:0004775">
    <property type="term" value="F:succinate-CoA ligase (ADP-forming) activity"/>
    <property type="evidence" value="ECO:0007669"/>
    <property type="project" value="TreeGrafter"/>
</dbReference>
<dbReference type="InterPro" id="IPR013815">
    <property type="entry name" value="ATP_grasp_subdomain_1"/>
</dbReference>
<dbReference type="PROSITE" id="PS50975">
    <property type="entry name" value="ATP_GRASP"/>
    <property type="match status" value="1"/>
</dbReference>
<dbReference type="InterPro" id="IPR016102">
    <property type="entry name" value="Succinyl-CoA_synth-like"/>
</dbReference>
<feature type="domain" description="ATP-grasp" evidence="5">
    <location>
        <begin position="9"/>
        <end position="211"/>
    </location>
</feature>
<dbReference type="GO" id="GO:0006104">
    <property type="term" value="P:succinyl-CoA metabolic process"/>
    <property type="evidence" value="ECO:0007669"/>
    <property type="project" value="TreeGrafter"/>
</dbReference>
<feature type="compositionally biased region" description="Polar residues" evidence="4">
    <location>
        <begin position="352"/>
        <end position="370"/>
    </location>
</feature>
<dbReference type="GO" id="GO:0046872">
    <property type="term" value="F:metal ion binding"/>
    <property type="evidence" value="ECO:0007669"/>
    <property type="project" value="InterPro"/>
</dbReference>
<dbReference type="InterPro" id="IPR005809">
    <property type="entry name" value="Succ_CoA_ligase-like_bsu"/>
</dbReference>
<sequence>MDLLEYQAKELFREIGIPVLPSQCIGDPTDIKRLQIRYPVVLKSQVPAGGRGRAGGIRFVENTIDAIAAARAVFNLPILGQYPQVLLAESRYDADQEFYLALLLDYELRHPVLLGSVEGGLNSVLAREQMQKVIIEQEFSPFYARRLAVKMGLQGKLIDSVSDIVQRMYQIFIQKDLDLVEINPLGISPQGEVMALDGKISVNEYALGRHPELIPLALASVNGHREQPMFKSQLSEFNLTDKQGNIAILCNSTCLAAATIDLIYKAKGQLAKCLILEGYASWDSPSLSSPVQQLQAALKLLTEAKGIKVVLVNILSNFAASEEVAEVIANYILSLFEQTPVLSATDRGMRPTGTNSRPHRSQAQSSNTQQLQLASNAQLPHFVIRLLGDNLDGVKERLSTMPIHWNHDLERAVEQSVSLAKSA</sequence>
<comment type="caution">
    <text evidence="6">The sequence shown here is derived from an EMBL/GenBank/DDBJ whole genome shotgun (WGS) entry which is preliminary data.</text>
</comment>
<dbReference type="InterPro" id="IPR011761">
    <property type="entry name" value="ATP-grasp"/>
</dbReference>
<dbReference type="PIRSF" id="PIRSF001554">
    <property type="entry name" value="SucCS_beta"/>
    <property type="match status" value="1"/>
</dbReference>
<feature type="region of interest" description="Disordered" evidence="4">
    <location>
        <begin position="344"/>
        <end position="370"/>
    </location>
</feature>
<dbReference type="PANTHER" id="PTHR11815">
    <property type="entry name" value="SUCCINYL-COA SYNTHETASE BETA CHAIN"/>
    <property type="match status" value="1"/>
</dbReference>
<gene>
    <name evidence="6" type="ORF">F6J89_27050</name>
</gene>
<dbReference type="GO" id="GO:0005524">
    <property type="term" value="F:ATP binding"/>
    <property type="evidence" value="ECO:0007669"/>
    <property type="project" value="UniProtKB-UniRule"/>
</dbReference>
<reference evidence="6" key="1">
    <citation type="submission" date="2019-11" db="EMBL/GenBank/DDBJ databases">
        <title>Genomic insights into an expanded diversity of filamentous marine cyanobacteria reveals the extraordinary biosynthetic potential of Moorea and Okeania.</title>
        <authorList>
            <person name="Ferreira Leao T."/>
            <person name="Wang M."/>
            <person name="Moss N."/>
            <person name="Da Silva R."/>
            <person name="Sanders J."/>
            <person name="Nurk S."/>
            <person name="Gurevich A."/>
            <person name="Humphrey G."/>
            <person name="Reher R."/>
            <person name="Zhu Q."/>
            <person name="Belda-Ferre P."/>
            <person name="Glukhov E."/>
            <person name="Rex R."/>
            <person name="Dorrestein P.C."/>
            <person name="Knight R."/>
            <person name="Pevzner P."/>
            <person name="Gerwick W.H."/>
            <person name="Gerwick L."/>
        </authorList>
    </citation>
    <scope>NUCLEOTIDE SEQUENCE</scope>
    <source>
        <strain evidence="6">SIO1C4</strain>
    </source>
</reference>
<dbReference type="InterPro" id="IPR013650">
    <property type="entry name" value="ATP-grasp_succ-CoA_synth-type"/>
</dbReference>
<dbReference type="GO" id="GO:0005829">
    <property type="term" value="C:cytosol"/>
    <property type="evidence" value="ECO:0007669"/>
    <property type="project" value="TreeGrafter"/>
</dbReference>
<name>A0A6B3NDJ6_9CYAN</name>
<evidence type="ECO:0000256" key="2">
    <source>
        <dbReference type="ARBA" id="ARBA00022741"/>
    </source>
</evidence>
<dbReference type="Pfam" id="PF08442">
    <property type="entry name" value="ATP-grasp_2"/>
    <property type="match status" value="1"/>
</dbReference>
<evidence type="ECO:0000256" key="1">
    <source>
        <dbReference type="ARBA" id="ARBA00022598"/>
    </source>
</evidence>
<dbReference type="SUPFAM" id="SSF52210">
    <property type="entry name" value="Succinyl-CoA synthetase domains"/>
    <property type="match status" value="1"/>
</dbReference>
<dbReference type="PANTHER" id="PTHR11815:SF10">
    <property type="entry name" value="SUCCINATE--COA LIGASE [GDP-FORMING] SUBUNIT BETA, MITOCHONDRIAL"/>
    <property type="match status" value="1"/>
</dbReference>
<accession>A0A6B3NDJ6</accession>
<evidence type="ECO:0000256" key="4">
    <source>
        <dbReference type="SAM" id="MobiDB-lite"/>
    </source>
</evidence>